<dbReference type="NCBIfam" id="TIGR00230">
    <property type="entry name" value="sfsA"/>
    <property type="match status" value="1"/>
</dbReference>
<gene>
    <name evidence="1" type="primary">sfsA</name>
    <name evidence="4" type="ORF">TEHN7118_1215</name>
</gene>
<protein>
    <recommendedName>
        <fullName evidence="1">Sugar fermentation stimulation protein homolog</fullName>
    </recommendedName>
</protein>
<dbReference type="CDD" id="cd22359">
    <property type="entry name" value="SfsA-like_bacterial"/>
    <property type="match status" value="1"/>
</dbReference>
<dbReference type="AlphaFoldDB" id="A0A2H6CTV2"/>
<reference evidence="4 5" key="1">
    <citation type="submission" date="2016-05" db="EMBL/GenBank/DDBJ databases">
        <title>Whole genome sequencing of Tetragenococcus halophilus subsp. halophilus NISL 7118.</title>
        <authorList>
            <person name="Shiwa Y."/>
            <person name="Nishimura I."/>
            <person name="Yoshikawa H."/>
            <person name="Koyama Y."/>
            <person name="Oguma T."/>
        </authorList>
    </citation>
    <scope>NUCLEOTIDE SEQUENCE [LARGE SCALE GENOMIC DNA]</scope>
    <source>
        <strain evidence="4 5">NISL 7118</strain>
    </source>
</reference>
<dbReference type="GeneID" id="64054257"/>
<evidence type="ECO:0000259" key="3">
    <source>
        <dbReference type="Pfam" id="PF17746"/>
    </source>
</evidence>
<feature type="domain" description="SfsA N-terminal OB" evidence="3">
    <location>
        <begin position="12"/>
        <end position="78"/>
    </location>
</feature>
<dbReference type="Pfam" id="PF17746">
    <property type="entry name" value="SfsA_N"/>
    <property type="match status" value="1"/>
</dbReference>
<accession>A0A2H6CTV2</accession>
<dbReference type="Gene3D" id="2.40.50.580">
    <property type="match status" value="1"/>
</dbReference>
<comment type="caution">
    <text evidence="4">The sequence shown here is derived from an EMBL/GenBank/DDBJ whole genome shotgun (WGS) entry which is preliminary data.</text>
</comment>
<dbReference type="EMBL" id="BDEC01000045">
    <property type="protein sequence ID" value="GBD68409.1"/>
    <property type="molecule type" value="Genomic_DNA"/>
</dbReference>
<dbReference type="Pfam" id="PF03749">
    <property type="entry name" value="SfsA"/>
    <property type="match status" value="1"/>
</dbReference>
<sequence>MKYEHIQLAYFLERKNRFVASCRLKESNEIVDVHVKNTGRGKEVLLPEAVVALNFLPSTKRKTAYDLIAVKKQNHWYNIDSSAPNEVVFSALLNQTIVLPGLNGNINLVKREVKYGQSRIDFYFETDKKEKGLIEVKGMTLENKRVGAFPDAPTARGLKHVRELIHAQEKGEHCYVVFIAQFANIDVATIHEKMQPELKDTADTAIKKGVQFLCYACHVNATQLEITKEVPFDLEASFCDPLE</sequence>
<dbReference type="RefSeq" id="WP_069029014.1">
    <property type="nucleotide sequence ID" value="NZ_BDEC01000045.1"/>
</dbReference>
<name>A0A2H6CTV2_TETHA</name>
<dbReference type="GO" id="GO:0003677">
    <property type="term" value="F:DNA binding"/>
    <property type="evidence" value="ECO:0007669"/>
    <property type="project" value="InterPro"/>
</dbReference>
<dbReference type="Proteomes" id="UP000236214">
    <property type="component" value="Unassembled WGS sequence"/>
</dbReference>
<organism evidence="4 5">
    <name type="scientific">Tetragenococcus halophilus subsp. halophilus</name>
    <dbReference type="NCBI Taxonomy" id="1513897"/>
    <lineage>
        <taxon>Bacteria</taxon>
        <taxon>Bacillati</taxon>
        <taxon>Bacillota</taxon>
        <taxon>Bacilli</taxon>
        <taxon>Lactobacillales</taxon>
        <taxon>Enterococcaceae</taxon>
        <taxon>Tetragenococcus</taxon>
    </lineage>
</organism>
<evidence type="ECO:0000313" key="5">
    <source>
        <dbReference type="Proteomes" id="UP000236214"/>
    </source>
</evidence>
<dbReference type="PANTHER" id="PTHR30545">
    <property type="entry name" value="SUGAR FERMENTATION STIMULATION PROTEIN A"/>
    <property type="match status" value="1"/>
</dbReference>
<evidence type="ECO:0000256" key="1">
    <source>
        <dbReference type="HAMAP-Rule" id="MF_00095"/>
    </source>
</evidence>
<dbReference type="Gene3D" id="3.40.1350.60">
    <property type="match status" value="1"/>
</dbReference>
<dbReference type="HAMAP" id="MF_00095">
    <property type="entry name" value="SfsA"/>
    <property type="match status" value="1"/>
</dbReference>
<comment type="similarity">
    <text evidence="1">Belongs to the SfsA family.</text>
</comment>
<feature type="domain" description="Sugar fermentation stimulation protein C-terminal" evidence="2">
    <location>
        <begin position="83"/>
        <end position="222"/>
    </location>
</feature>
<proteinExistence type="inferred from homology"/>
<dbReference type="InterPro" id="IPR005224">
    <property type="entry name" value="SfsA"/>
</dbReference>
<dbReference type="InterPro" id="IPR041465">
    <property type="entry name" value="SfsA_N"/>
</dbReference>
<evidence type="ECO:0000259" key="2">
    <source>
        <dbReference type="Pfam" id="PF03749"/>
    </source>
</evidence>
<keyword evidence="5" id="KW-1185">Reference proteome</keyword>
<evidence type="ECO:0000313" key="4">
    <source>
        <dbReference type="EMBL" id="GBD68409.1"/>
    </source>
</evidence>
<dbReference type="InterPro" id="IPR040452">
    <property type="entry name" value="SfsA_C"/>
</dbReference>
<dbReference type="PANTHER" id="PTHR30545:SF2">
    <property type="entry name" value="SUGAR FERMENTATION STIMULATION PROTEIN A"/>
    <property type="match status" value="1"/>
</dbReference>